<feature type="compositionally biased region" description="Polar residues" evidence="1">
    <location>
        <begin position="116"/>
        <end position="129"/>
    </location>
</feature>
<proteinExistence type="predicted"/>
<dbReference type="EMBL" id="LIAE01008635">
    <property type="protein sequence ID" value="PAV73290.1"/>
    <property type="molecule type" value="Genomic_DNA"/>
</dbReference>
<sequence>MKPWSTSRRMPCPMDKVMAAVTTSASKASSAWRRPRSPDHRTDDPESLQRPGRQSGRESPQGLTPLELRANPAPAPGFSLCAPASTAGKDLAHDRHHTRTAPNALTTCASCGASPRSRTANPSISRRTG</sequence>
<dbReference type="AlphaFoldDB" id="A0A2A2KHE7"/>
<evidence type="ECO:0000256" key="1">
    <source>
        <dbReference type="SAM" id="MobiDB-lite"/>
    </source>
</evidence>
<protein>
    <submittedName>
        <fullName evidence="2">Uncharacterized protein</fullName>
    </submittedName>
</protein>
<feature type="compositionally biased region" description="Low complexity" evidence="1">
    <location>
        <begin position="19"/>
        <end position="31"/>
    </location>
</feature>
<gene>
    <name evidence="2" type="ORF">WR25_21604</name>
</gene>
<feature type="region of interest" description="Disordered" evidence="1">
    <location>
        <begin position="1"/>
        <end position="129"/>
    </location>
</feature>
<evidence type="ECO:0000313" key="3">
    <source>
        <dbReference type="Proteomes" id="UP000218231"/>
    </source>
</evidence>
<feature type="compositionally biased region" description="Polar residues" evidence="1">
    <location>
        <begin position="100"/>
        <end position="109"/>
    </location>
</feature>
<evidence type="ECO:0000313" key="2">
    <source>
        <dbReference type="EMBL" id="PAV73290.1"/>
    </source>
</evidence>
<comment type="caution">
    <text evidence="2">The sequence shown here is derived from an EMBL/GenBank/DDBJ whole genome shotgun (WGS) entry which is preliminary data.</text>
</comment>
<name>A0A2A2KHE7_9BILA</name>
<reference evidence="2 3" key="1">
    <citation type="journal article" date="2017" name="Curr. Biol.">
        <title>Genome architecture and evolution of a unichromosomal asexual nematode.</title>
        <authorList>
            <person name="Fradin H."/>
            <person name="Zegar C."/>
            <person name="Gutwein M."/>
            <person name="Lucas J."/>
            <person name="Kovtun M."/>
            <person name="Corcoran D."/>
            <person name="Baugh L.R."/>
            <person name="Kiontke K."/>
            <person name="Gunsalus K."/>
            <person name="Fitch D.H."/>
            <person name="Piano F."/>
        </authorList>
    </citation>
    <scope>NUCLEOTIDE SEQUENCE [LARGE SCALE GENOMIC DNA]</scope>
    <source>
        <strain evidence="2">PF1309</strain>
    </source>
</reference>
<keyword evidence="3" id="KW-1185">Reference proteome</keyword>
<dbReference type="Proteomes" id="UP000218231">
    <property type="component" value="Unassembled WGS sequence"/>
</dbReference>
<organism evidence="2 3">
    <name type="scientific">Diploscapter pachys</name>
    <dbReference type="NCBI Taxonomy" id="2018661"/>
    <lineage>
        <taxon>Eukaryota</taxon>
        <taxon>Metazoa</taxon>
        <taxon>Ecdysozoa</taxon>
        <taxon>Nematoda</taxon>
        <taxon>Chromadorea</taxon>
        <taxon>Rhabditida</taxon>
        <taxon>Rhabditina</taxon>
        <taxon>Rhabditomorpha</taxon>
        <taxon>Rhabditoidea</taxon>
        <taxon>Rhabditidae</taxon>
        <taxon>Diploscapter</taxon>
    </lineage>
</organism>
<accession>A0A2A2KHE7</accession>